<dbReference type="InterPro" id="IPR012337">
    <property type="entry name" value="RNaseH-like_sf"/>
</dbReference>
<gene>
    <name evidence="4" type="ORF">LBUCD034_p0054</name>
</gene>
<evidence type="ECO:0000313" key="4">
    <source>
        <dbReference type="EMBL" id="AFS01481.1"/>
    </source>
</evidence>
<dbReference type="PANTHER" id="PTHR10948:SF23">
    <property type="entry name" value="TRANSPOSASE INSI FOR INSERTION SEQUENCE ELEMENT IS30A-RELATED"/>
    <property type="match status" value="1"/>
</dbReference>
<dbReference type="InterPro" id="IPR051917">
    <property type="entry name" value="Transposase-Integrase"/>
</dbReference>
<keyword evidence="5" id="KW-1185">Reference proteome</keyword>
<comment type="similarity">
    <text evidence="2">Belongs to the transposase IS30 family.</text>
</comment>
<evidence type="ECO:0000256" key="2">
    <source>
        <dbReference type="ARBA" id="ARBA00006363"/>
    </source>
</evidence>
<dbReference type="GO" id="GO:0003677">
    <property type="term" value="F:DNA binding"/>
    <property type="evidence" value="ECO:0007669"/>
    <property type="project" value="InterPro"/>
</dbReference>
<dbReference type="KEGG" id="lbn:LBUCD034_p0054"/>
<organism evidence="4 5">
    <name type="scientific">Lentilactobacillus buchneri subsp. silagei CD034</name>
    <dbReference type="NCBI Taxonomy" id="1071400"/>
    <lineage>
        <taxon>Bacteria</taxon>
        <taxon>Bacillati</taxon>
        <taxon>Bacillota</taxon>
        <taxon>Bacilli</taxon>
        <taxon>Lactobacillales</taxon>
        <taxon>Lactobacillaceae</taxon>
        <taxon>Lentilactobacillus</taxon>
        <taxon>Lentilactobacillus buchneri subsp. silagei</taxon>
    </lineage>
</organism>
<dbReference type="GO" id="GO:0005829">
    <property type="term" value="C:cytosol"/>
    <property type="evidence" value="ECO:0007669"/>
    <property type="project" value="TreeGrafter"/>
</dbReference>
<comment type="function">
    <text evidence="1">Required for the transposition of the insertion element.</text>
</comment>
<dbReference type="PANTHER" id="PTHR10948">
    <property type="entry name" value="TRANSPOSASE"/>
    <property type="match status" value="1"/>
</dbReference>
<dbReference type="NCBIfam" id="NF033563">
    <property type="entry name" value="transpos_IS30"/>
    <property type="match status" value="1"/>
</dbReference>
<dbReference type="Proteomes" id="UP000007332">
    <property type="component" value="Plasmid pCD034-3"/>
</dbReference>
<dbReference type="Gene3D" id="3.30.420.10">
    <property type="entry name" value="Ribonuclease H-like superfamily/Ribonuclease H"/>
    <property type="match status" value="1"/>
</dbReference>
<proteinExistence type="inferred from homology"/>
<geneLocation type="plasmid" evidence="4 5">
    <name>pCD034-3</name>
</geneLocation>
<name>J9WC15_LENBU</name>
<sequence length="104" mass="12188">MKLWPGRSLTITPDRGKEFAKVQCLTDKFGTPFYFPDPHSPWQRGTNENTNGLLREYLPKGTDLDSITDRRIQAYAEQMNNRPRKCLGWKTPYEIFFNVVLHLI</sequence>
<evidence type="ECO:0000259" key="3">
    <source>
        <dbReference type="PROSITE" id="PS50994"/>
    </source>
</evidence>
<dbReference type="GO" id="GO:0015074">
    <property type="term" value="P:DNA integration"/>
    <property type="evidence" value="ECO:0007669"/>
    <property type="project" value="InterPro"/>
</dbReference>
<dbReference type="PROSITE" id="PS50994">
    <property type="entry name" value="INTEGRASE"/>
    <property type="match status" value="1"/>
</dbReference>
<evidence type="ECO:0000313" key="5">
    <source>
        <dbReference type="Proteomes" id="UP000007332"/>
    </source>
</evidence>
<dbReference type="PATRIC" id="fig|1071400.3.peg.2430"/>
<dbReference type="HOGENOM" id="CLU_035706_4_2_9"/>
<dbReference type="PROSITE" id="PS01043">
    <property type="entry name" value="TRANSPOSASE_IS30"/>
    <property type="match status" value="1"/>
</dbReference>
<dbReference type="InterPro" id="IPR053392">
    <property type="entry name" value="Transposase_IS30-like"/>
</dbReference>
<dbReference type="SUPFAM" id="SSF53098">
    <property type="entry name" value="Ribonuclease H-like"/>
    <property type="match status" value="1"/>
</dbReference>
<evidence type="ECO:0000256" key="1">
    <source>
        <dbReference type="ARBA" id="ARBA00002190"/>
    </source>
</evidence>
<dbReference type="InterPro" id="IPR036397">
    <property type="entry name" value="RNaseH_sf"/>
</dbReference>
<dbReference type="InterPro" id="IPR001584">
    <property type="entry name" value="Integrase_cat-core"/>
</dbReference>
<keyword evidence="4" id="KW-0614">Plasmid</keyword>
<dbReference type="EMBL" id="CP003044">
    <property type="protein sequence ID" value="AFS01481.1"/>
    <property type="molecule type" value="Genomic_DNA"/>
</dbReference>
<dbReference type="InterPro" id="IPR001598">
    <property type="entry name" value="Transposase_IS30_CS"/>
</dbReference>
<accession>J9WC15</accession>
<dbReference type="GO" id="GO:0004803">
    <property type="term" value="F:transposase activity"/>
    <property type="evidence" value="ECO:0007669"/>
    <property type="project" value="InterPro"/>
</dbReference>
<dbReference type="GO" id="GO:0006313">
    <property type="term" value="P:DNA transposition"/>
    <property type="evidence" value="ECO:0007669"/>
    <property type="project" value="InterPro"/>
</dbReference>
<protein>
    <submittedName>
        <fullName evidence="4">Transposase</fullName>
    </submittedName>
</protein>
<feature type="domain" description="Integrase catalytic" evidence="3">
    <location>
        <begin position="1"/>
        <end position="100"/>
    </location>
</feature>
<reference evidence="4 5" key="1">
    <citation type="journal article" date="2012" name="J. Biotechnol.">
        <title>Insights into the completely annotated genome of Lactobacillus buchneri CD034, a strain isolated from stable grass silage.</title>
        <authorList>
            <person name="Heinl S."/>
            <person name="Wibberg D."/>
            <person name="Eikmeyer F."/>
            <person name="Szczepanowski R."/>
            <person name="Blom J."/>
            <person name="Linke B."/>
            <person name="Goesmann A."/>
            <person name="Grabherr R."/>
            <person name="Schwab H."/>
            <person name="Puhler A."/>
            <person name="Schluter A."/>
        </authorList>
    </citation>
    <scope>NUCLEOTIDE SEQUENCE [LARGE SCALE GENOMIC DNA]</scope>
    <source>
        <strain evidence="4 5">CD034</strain>
        <plasmid evidence="4">pCD034-3</plasmid>
    </source>
</reference>
<dbReference type="AlphaFoldDB" id="J9WC15"/>